<organism evidence="3 4">
    <name type="scientific">Algoriphagus lacus</name>
    <dbReference type="NCBI Taxonomy" id="2056311"/>
    <lineage>
        <taxon>Bacteria</taxon>
        <taxon>Pseudomonadati</taxon>
        <taxon>Bacteroidota</taxon>
        <taxon>Cytophagia</taxon>
        <taxon>Cytophagales</taxon>
        <taxon>Cyclobacteriaceae</taxon>
        <taxon>Algoriphagus</taxon>
    </lineage>
</organism>
<feature type="domain" description="LA2681-like HEPN" evidence="2">
    <location>
        <begin position="277"/>
        <end position="480"/>
    </location>
</feature>
<dbReference type="AlphaFoldDB" id="A0A418PLV4"/>
<dbReference type="SUPFAM" id="SSF48452">
    <property type="entry name" value="TPR-like"/>
    <property type="match status" value="1"/>
</dbReference>
<reference evidence="3 4" key="1">
    <citation type="submission" date="2018-09" db="EMBL/GenBank/DDBJ databases">
        <authorList>
            <person name="Wang X."/>
            <person name="Du Z."/>
        </authorList>
    </citation>
    <scope>NUCLEOTIDE SEQUENCE [LARGE SCALE GENOMIC DNA]</scope>
    <source>
        <strain evidence="3 4">N3</strain>
    </source>
</reference>
<dbReference type="Pfam" id="PF18733">
    <property type="entry name" value="HEPN_LA2681"/>
    <property type="match status" value="1"/>
</dbReference>
<evidence type="ECO:0000313" key="4">
    <source>
        <dbReference type="Proteomes" id="UP000283522"/>
    </source>
</evidence>
<feature type="repeat" description="TPR" evidence="1">
    <location>
        <begin position="117"/>
        <end position="150"/>
    </location>
</feature>
<keyword evidence="1" id="KW-0802">TPR repeat</keyword>
<dbReference type="InterPro" id="IPR019734">
    <property type="entry name" value="TPR_rpt"/>
</dbReference>
<protein>
    <recommendedName>
        <fullName evidence="2">LA2681-like HEPN domain-containing protein</fullName>
    </recommendedName>
</protein>
<dbReference type="PROSITE" id="PS50005">
    <property type="entry name" value="TPR"/>
    <property type="match status" value="1"/>
</dbReference>
<dbReference type="SMART" id="SM00028">
    <property type="entry name" value="TPR"/>
    <property type="match status" value="1"/>
</dbReference>
<dbReference type="Gene3D" id="1.25.40.10">
    <property type="entry name" value="Tetratricopeptide repeat domain"/>
    <property type="match status" value="1"/>
</dbReference>
<dbReference type="Proteomes" id="UP000283522">
    <property type="component" value="Unassembled WGS sequence"/>
</dbReference>
<name>A0A418PLV4_9BACT</name>
<evidence type="ECO:0000256" key="1">
    <source>
        <dbReference type="PROSITE-ProRule" id="PRU00339"/>
    </source>
</evidence>
<sequence>MKAEEILNAKFDELSSGEKIQTIGELVDLAADFRDIRFLDKAFLIAEGLDLDRLQSINRLNFYYFFANAWSTKRLINSQAKPNSWEYIKDELIQELYHLRKCISIKDFENSSQEFQCQVYTNLGNLFYSIGRFVEALEYWNLALKVIPDFHMALGNKARGLFEYARLLYDDSHRNIFIYHAYNSIKEALNDEEIVHPSACRSFKDLLNHIQTKWPKEYLTSRHSFDYNLGKDKKLTTYRRWCLTHTLYLNPLNDLSPYNVACHDILHLPNMTVPVGDPPKYHSLFNQIKQEYGTARFLFYEGLQLSKPNYSDKDIVLVDTLDYAEYSFNLEKVKIAYRLIYSLFDKIAYFLNSYLGVGIENHKSSFRALWHEPKKDSPLRTIFNESRNEALKGLYWLSKDLFSRDEAHNNVIEPEAKELAEIRNFIEHKSFKVTKGYPLKMYDPDDLVYSIDRKSFEEKTLKQMKLVRSAIIYTILAINFEEKNKEFKPTVPLFFPTIEFKNKM</sequence>
<dbReference type="InterPro" id="IPR040826">
    <property type="entry name" value="HEPN_LA2681"/>
</dbReference>
<dbReference type="RefSeq" id="WP_119479577.1">
    <property type="nucleotide sequence ID" value="NZ_QXML01000016.1"/>
</dbReference>
<dbReference type="EMBL" id="QXML01000016">
    <property type="protein sequence ID" value="RIW12165.1"/>
    <property type="molecule type" value="Genomic_DNA"/>
</dbReference>
<comment type="caution">
    <text evidence="3">The sequence shown here is derived from an EMBL/GenBank/DDBJ whole genome shotgun (WGS) entry which is preliminary data.</text>
</comment>
<evidence type="ECO:0000259" key="2">
    <source>
        <dbReference type="Pfam" id="PF18733"/>
    </source>
</evidence>
<evidence type="ECO:0000313" key="3">
    <source>
        <dbReference type="EMBL" id="RIW12165.1"/>
    </source>
</evidence>
<keyword evidence="4" id="KW-1185">Reference proteome</keyword>
<dbReference type="OrthoDB" id="108555at2"/>
<accession>A0A418PLV4</accession>
<gene>
    <name evidence="3" type="ORF">D0X99_19610</name>
</gene>
<dbReference type="InterPro" id="IPR011990">
    <property type="entry name" value="TPR-like_helical_dom_sf"/>
</dbReference>
<proteinExistence type="predicted"/>
<dbReference type="PROSITE" id="PS50293">
    <property type="entry name" value="TPR_REGION"/>
    <property type="match status" value="1"/>
</dbReference>